<dbReference type="AlphaFoldDB" id="A0A645E956"/>
<organism evidence="1">
    <name type="scientific">bioreactor metagenome</name>
    <dbReference type="NCBI Taxonomy" id="1076179"/>
    <lineage>
        <taxon>unclassified sequences</taxon>
        <taxon>metagenomes</taxon>
        <taxon>ecological metagenomes</taxon>
    </lineage>
</organism>
<reference evidence="1" key="1">
    <citation type="submission" date="2019-08" db="EMBL/GenBank/DDBJ databases">
        <authorList>
            <person name="Kucharzyk K."/>
            <person name="Murdoch R.W."/>
            <person name="Higgins S."/>
            <person name="Loffler F."/>
        </authorList>
    </citation>
    <scope>NUCLEOTIDE SEQUENCE</scope>
</reference>
<evidence type="ECO:0000313" key="1">
    <source>
        <dbReference type="EMBL" id="MPM98534.1"/>
    </source>
</evidence>
<sequence>MRGQFLTARFECPSITITNERISFNVNCMRKFADVSFIQLLLHPVERRIAIRPCKDEDVHSIRWRTDQDRPLLGKTINCQHFGNALYQIMDWNPDYLYRIRGTWAARGSDEIIVFHLPNAVPAAYLNEEAELSANIRRKRVQLCPEEWSDTFGQEFYDYNMQNGFLFITRNYDWKAQAKAVVAPCSANVTVLSADELQTSLNNLRRMVGAVNGE</sequence>
<protein>
    <submittedName>
        <fullName evidence="1">Uncharacterized protein</fullName>
    </submittedName>
</protein>
<proteinExistence type="predicted"/>
<dbReference type="EMBL" id="VSSQ01044688">
    <property type="protein sequence ID" value="MPM98534.1"/>
    <property type="molecule type" value="Genomic_DNA"/>
</dbReference>
<accession>A0A645E956</accession>
<gene>
    <name evidence="1" type="ORF">SDC9_145722</name>
</gene>
<comment type="caution">
    <text evidence="1">The sequence shown here is derived from an EMBL/GenBank/DDBJ whole genome shotgun (WGS) entry which is preliminary data.</text>
</comment>
<name>A0A645E956_9ZZZZ</name>